<protein>
    <recommendedName>
        <fullName evidence="4">DUF4034 domain-containing protein</fullName>
    </recommendedName>
</protein>
<dbReference type="AlphaFoldDB" id="A0A2S5CL22"/>
<evidence type="ECO:0008006" key="4">
    <source>
        <dbReference type="Google" id="ProtNLM"/>
    </source>
</evidence>
<proteinExistence type="predicted"/>
<gene>
    <name evidence="2" type="ORF">AADEFJLK_02377</name>
</gene>
<dbReference type="Proteomes" id="UP000237423">
    <property type="component" value="Unassembled WGS sequence"/>
</dbReference>
<evidence type="ECO:0000313" key="3">
    <source>
        <dbReference type="Proteomes" id="UP000237423"/>
    </source>
</evidence>
<name>A0A2S5CL22_9GAMM</name>
<organism evidence="2 3">
    <name type="scientific">Methylovulum psychrotolerans</name>
    <dbReference type="NCBI Taxonomy" id="1704499"/>
    <lineage>
        <taxon>Bacteria</taxon>
        <taxon>Pseudomonadati</taxon>
        <taxon>Pseudomonadota</taxon>
        <taxon>Gammaproteobacteria</taxon>
        <taxon>Methylococcales</taxon>
        <taxon>Methylococcaceae</taxon>
        <taxon>Methylovulum</taxon>
    </lineage>
</organism>
<comment type="caution">
    <text evidence="2">The sequence shown here is derived from an EMBL/GenBank/DDBJ whole genome shotgun (WGS) entry which is preliminary data.</text>
</comment>
<accession>A0A2S5CL22</accession>
<dbReference type="EMBL" id="PGFZ01000005">
    <property type="protein sequence ID" value="POZ51511.1"/>
    <property type="molecule type" value="Genomic_DNA"/>
</dbReference>
<reference evidence="2 3" key="1">
    <citation type="submission" date="2017-11" db="EMBL/GenBank/DDBJ databases">
        <title>Draft Genome Sequence of Methylobacter psychrotolerans Sph1T, an Obligate Methanotroph from Low-Temperature Environments.</title>
        <authorList>
            <person name="Oshkin I.Y."/>
            <person name="Miroshnikov K."/>
            <person name="Belova S.E."/>
            <person name="Korzhenkov A."/>
            <person name="Toshchakov S.V."/>
            <person name="Dedysh S.N."/>
        </authorList>
    </citation>
    <scope>NUCLEOTIDE SEQUENCE [LARGE SCALE GENOMIC DNA]</scope>
    <source>
        <strain evidence="2 3">Sph1</strain>
    </source>
</reference>
<dbReference type="RefSeq" id="WP_103974433.1">
    <property type="nucleotide sequence ID" value="NZ_PGFZ01000005.1"/>
</dbReference>
<sequence>MPNAIKIISLSLFIAFNCLFTGPANAETELEQRHSISMATKKSFLAEDFAQLEKVSALYRTTKNRTSSGLWLLTLFYGGINAAIAEVEKQAHNDADVDAPYRLLEAKTKRWAEQFPDSPTAHVTHSMVLIRHGWAYRGEGYASTVKPESWEPFFRYVAMAREHLEKYKAVAAIDPRWYEIMLLVAKAENWERDEFDRLLDEALGQEPLFYQTYFSALEYLLPKWHGSLAEIEAFAQDAVKRTLNQEGRGMYARIYWYASQTQFENDIFKDSFAVWPSMKAGFDDVVSDYPDAWNYNNYAKFACLAGDLPKTRELLKRIKSSIVPTAWNPPAFIDYCKKWVAQK</sequence>
<feature type="signal peptide" evidence="1">
    <location>
        <begin position="1"/>
        <end position="26"/>
    </location>
</feature>
<feature type="chain" id="PRO_5015616424" description="DUF4034 domain-containing protein" evidence="1">
    <location>
        <begin position="27"/>
        <end position="343"/>
    </location>
</feature>
<evidence type="ECO:0000313" key="2">
    <source>
        <dbReference type="EMBL" id="POZ51511.1"/>
    </source>
</evidence>
<evidence type="ECO:0000256" key="1">
    <source>
        <dbReference type="SAM" id="SignalP"/>
    </source>
</evidence>
<keyword evidence="1" id="KW-0732">Signal</keyword>